<evidence type="ECO:0000256" key="6">
    <source>
        <dbReference type="ARBA" id="ARBA00023136"/>
    </source>
</evidence>
<sequence>MHWIARLSIAAKLQLAPGLLVLLLLLGALAAHFGIAQQQALLDDIHDLRLGQYQRAFVGVSYAQLLIRETYADVQRLLDAGQPSAQDLQQARDDLLGQADDLLAHIRKSAAEPRLGSDEQELYKELATEAANLKQSIVDLFDAAKDDPHALATGISATRSQFNYVDGLYAKLVDKQRDLTESAFLSAQRKAQWISRILLGLTVFSVLLAVCVSLFIGRQIRNAIGRIREGALSLRDGNLTQRVALIGKDEITQTAAAFNALIDNFQEAVRQVIEGSGRLAGSAQQLNRSTQSIVDSSNQQAESAASVSTTVEQMNQSIQSLAQNAQLVRESAARSLTDTEAGAAALERLQEALQRLEQATGSITGSVNEFVRRTTSISDMTGQVKAIAAQTNLLALNAAIEAARAGDQGRGFAVVAGEVRQLAEMSSDAANRIDEVTLALGQQSTDVERSLAAGASALGSSGEQLELLKALFASTRLSVDDVFQGMEGIAGAVQEQSLGSQDIAQRIEHIASMADASTDICRTTFSASEELRVLADTLQASAARFSV</sequence>
<evidence type="ECO:0000259" key="12">
    <source>
        <dbReference type="PROSITE" id="PS50111"/>
    </source>
</evidence>
<dbReference type="Pfam" id="PF00015">
    <property type="entry name" value="MCPsignal"/>
    <property type="match status" value="1"/>
</dbReference>
<evidence type="ECO:0000256" key="11">
    <source>
        <dbReference type="SAM" id="Phobius"/>
    </source>
</evidence>
<comment type="similarity">
    <text evidence="8">Belongs to the methyl-accepting chemotaxis (MCP) protein family.</text>
</comment>
<dbReference type="InterPro" id="IPR003660">
    <property type="entry name" value="HAMP_dom"/>
</dbReference>
<comment type="subcellular location">
    <subcellularLocation>
        <location evidence="1">Cell membrane</location>
    </subcellularLocation>
</comment>
<dbReference type="PROSITE" id="PS50885">
    <property type="entry name" value="HAMP"/>
    <property type="match status" value="1"/>
</dbReference>
<feature type="transmembrane region" description="Helical" evidence="11">
    <location>
        <begin position="193"/>
        <end position="216"/>
    </location>
</feature>
<dbReference type="CDD" id="cd06225">
    <property type="entry name" value="HAMP"/>
    <property type="match status" value="1"/>
</dbReference>
<keyword evidence="2" id="KW-1003">Cell membrane</keyword>
<dbReference type="Proteomes" id="UP001220662">
    <property type="component" value="Unassembled WGS sequence"/>
</dbReference>
<feature type="domain" description="HAMP" evidence="13">
    <location>
        <begin position="218"/>
        <end position="270"/>
    </location>
</feature>
<dbReference type="AlphaFoldDB" id="A0AAW6P720"/>
<keyword evidence="4 11" id="KW-0812">Transmembrane</keyword>
<dbReference type="Pfam" id="PF00672">
    <property type="entry name" value="HAMP"/>
    <property type="match status" value="1"/>
</dbReference>
<evidence type="ECO:0000259" key="13">
    <source>
        <dbReference type="PROSITE" id="PS50885"/>
    </source>
</evidence>
<dbReference type="SUPFAM" id="SSF58104">
    <property type="entry name" value="Methyl-accepting chemotaxis protein (MCP) signaling domain"/>
    <property type="match status" value="1"/>
</dbReference>
<keyword evidence="7 9" id="KW-0807">Transducer</keyword>
<evidence type="ECO:0000256" key="8">
    <source>
        <dbReference type="ARBA" id="ARBA00029447"/>
    </source>
</evidence>
<proteinExistence type="inferred from homology"/>
<evidence type="ECO:0000256" key="7">
    <source>
        <dbReference type="ARBA" id="ARBA00023224"/>
    </source>
</evidence>
<evidence type="ECO:0000313" key="15">
    <source>
        <dbReference type="Proteomes" id="UP001220662"/>
    </source>
</evidence>
<dbReference type="Gene3D" id="1.10.287.950">
    <property type="entry name" value="Methyl-accepting chemotaxis protein"/>
    <property type="match status" value="1"/>
</dbReference>
<evidence type="ECO:0000256" key="5">
    <source>
        <dbReference type="ARBA" id="ARBA00022989"/>
    </source>
</evidence>
<name>A0AAW6P720_9PSED</name>
<evidence type="ECO:0000256" key="10">
    <source>
        <dbReference type="SAM" id="Coils"/>
    </source>
</evidence>
<evidence type="ECO:0000256" key="4">
    <source>
        <dbReference type="ARBA" id="ARBA00022692"/>
    </source>
</evidence>
<dbReference type="EMBL" id="JARJLR010000246">
    <property type="protein sequence ID" value="MDF3842987.1"/>
    <property type="molecule type" value="Genomic_DNA"/>
</dbReference>
<evidence type="ECO:0000256" key="1">
    <source>
        <dbReference type="ARBA" id="ARBA00004236"/>
    </source>
</evidence>
<feature type="coiled-coil region" evidence="10">
    <location>
        <begin position="311"/>
        <end position="359"/>
    </location>
</feature>
<dbReference type="PROSITE" id="PS50111">
    <property type="entry name" value="CHEMOTAXIS_TRANSDUC_2"/>
    <property type="match status" value="1"/>
</dbReference>
<dbReference type="InterPro" id="IPR004089">
    <property type="entry name" value="MCPsignal_dom"/>
</dbReference>
<dbReference type="PANTHER" id="PTHR32089">
    <property type="entry name" value="METHYL-ACCEPTING CHEMOTAXIS PROTEIN MCPB"/>
    <property type="match status" value="1"/>
</dbReference>
<dbReference type="SMART" id="SM00283">
    <property type="entry name" value="MA"/>
    <property type="match status" value="1"/>
</dbReference>
<keyword evidence="3" id="KW-0488">Methylation</keyword>
<organism evidence="14 15">
    <name type="scientific">Pseudomonas citronellolis</name>
    <dbReference type="NCBI Taxonomy" id="53408"/>
    <lineage>
        <taxon>Bacteria</taxon>
        <taxon>Pseudomonadati</taxon>
        <taxon>Pseudomonadota</taxon>
        <taxon>Gammaproteobacteria</taxon>
        <taxon>Pseudomonadales</taxon>
        <taxon>Pseudomonadaceae</taxon>
        <taxon>Pseudomonas</taxon>
    </lineage>
</organism>
<evidence type="ECO:0000256" key="3">
    <source>
        <dbReference type="ARBA" id="ARBA00022481"/>
    </source>
</evidence>
<dbReference type="GO" id="GO:0006935">
    <property type="term" value="P:chemotaxis"/>
    <property type="evidence" value="ECO:0007669"/>
    <property type="project" value="UniProtKB-ARBA"/>
</dbReference>
<dbReference type="SMART" id="SM00304">
    <property type="entry name" value="HAMP"/>
    <property type="match status" value="1"/>
</dbReference>
<dbReference type="GO" id="GO:0005886">
    <property type="term" value="C:plasma membrane"/>
    <property type="evidence" value="ECO:0007669"/>
    <property type="project" value="UniProtKB-SubCell"/>
</dbReference>
<keyword evidence="10" id="KW-0175">Coiled coil</keyword>
<reference evidence="14" key="1">
    <citation type="submission" date="2023-03" db="EMBL/GenBank/DDBJ databases">
        <title>Draft assemblies of triclosan tolerant bacteria isolated from returned activated sludge.</title>
        <authorList>
            <person name="Van Hamelsveld S."/>
        </authorList>
    </citation>
    <scope>NUCLEOTIDE SEQUENCE</scope>
    <source>
        <strain evidence="14">GW210015_S63</strain>
    </source>
</reference>
<keyword evidence="5 11" id="KW-1133">Transmembrane helix</keyword>
<evidence type="ECO:0000313" key="14">
    <source>
        <dbReference type="EMBL" id="MDF3842987.1"/>
    </source>
</evidence>
<feature type="domain" description="Methyl-accepting transducer" evidence="12">
    <location>
        <begin position="275"/>
        <end position="511"/>
    </location>
</feature>
<protein>
    <submittedName>
        <fullName evidence="14">Methyl-accepting chemotaxis protein</fullName>
    </submittedName>
</protein>
<accession>A0AAW6P720</accession>
<evidence type="ECO:0000256" key="2">
    <source>
        <dbReference type="ARBA" id="ARBA00022475"/>
    </source>
</evidence>
<gene>
    <name evidence="14" type="ORF">P3W55_14845</name>
</gene>
<comment type="caution">
    <text evidence="14">The sequence shown here is derived from an EMBL/GenBank/DDBJ whole genome shotgun (WGS) entry which is preliminary data.</text>
</comment>
<evidence type="ECO:0000256" key="9">
    <source>
        <dbReference type="PROSITE-ProRule" id="PRU00284"/>
    </source>
</evidence>
<keyword evidence="6 11" id="KW-0472">Membrane</keyword>
<dbReference type="PANTHER" id="PTHR32089:SF112">
    <property type="entry name" value="LYSOZYME-LIKE PROTEIN-RELATED"/>
    <property type="match status" value="1"/>
</dbReference>
<dbReference type="GO" id="GO:0007165">
    <property type="term" value="P:signal transduction"/>
    <property type="evidence" value="ECO:0007669"/>
    <property type="project" value="UniProtKB-KW"/>
</dbReference>